<accession>A0A0W8FZ42</accession>
<gene>
    <name evidence="1" type="ORF">ASZ90_004028</name>
</gene>
<evidence type="ECO:0000313" key="1">
    <source>
        <dbReference type="EMBL" id="KUG26134.1"/>
    </source>
</evidence>
<reference evidence="1" key="1">
    <citation type="journal article" date="2015" name="Proc. Natl. Acad. Sci. U.S.A.">
        <title>Networks of energetic and metabolic interactions define dynamics in microbial communities.</title>
        <authorList>
            <person name="Embree M."/>
            <person name="Liu J.K."/>
            <person name="Al-Bassam M.M."/>
            <person name="Zengler K."/>
        </authorList>
    </citation>
    <scope>NUCLEOTIDE SEQUENCE</scope>
</reference>
<proteinExistence type="predicted"/>
<organism evidence="1">
    <name type="scientific">hydrocarbon metagenome</name>
    <dbReference type="NCBI Taxonomy" id="938273"/>
    <lineage>
        <taxon>unclassified sequences</taxon>
        <taxon>metagenomes</taxon>
        <taxon>ecological metagenomes</taxon>
    </lineage>
</organism>
<name>A0A0W8FZ42_9ZZZZ</name>
<dbReference type="EMBL" id="LNQE01000527">
    <property type="protein sequence ID" value="KUG26134.1"/>
    <property type="molecule type" value="Genomic_DNA"/>
</dbReference>
<protein>
    <submittedName>
        <fullName evidence="1">Uncharacterized protein</fullName>
    </submittedName>
</protein>
<comment type="caution">
    <text evidence="1">The sequence shown here is derived from an EMBL/GenBank/DDBJ whole genome shotgun (WGS) entry which is preliminary data.</text>
</comment>
<sequence>MKSPPDKSDIREVHLEKNKIVIAIAAYSKRVWVYESNTGVNHLIPVTNFYNEIMRVKNERNPKIALEVKRLFTNLDELTDKEIIQGFLSYNKYLNKIKIDYSLFLSKDKSEKKSFLNIFGGKKIDG</sequence>
<dbReference type="AlphaFoldDB" id="A0A0W8FZ42"/>